<proteinExistence type="predicted"/>
<organism evidence="1 2">
    <name type="scientific">Mycobacterium kubicae</name>
    <dbReference type="NCBI Taxonomy" id="120959"/>
    <lineage>
        <taxon>Bacteria</taxon>
        <taxon>Bacillati</taxon>
        <taxon>Actinomycetota</taxon>
        <taxon>Actinomycetes</taxon>
        <taxon>Mycobacteriales</taxon>
        <taxon>Mycobacteriaceae</taxon>
        <taxon>Mycobacterium</taxon>
        <taxon>Mycobacterium simiae complex</taxon>
    </lineage>
</organism>
<keyword evidence="2" id="KW-1185">Reference proteome</keyword>
<reference evidence="1 2" key="1">
    <citation type="journal article" date="2019" name="Emerg. Microbes Infect.">
        <title>Comprehensive subspecies identification of 175 nontuberculous mycobacteria species based on 7547 genomic profiles.</title>
        <authorList>
            <person name="Matsumoto Y."/>
            <person name="Kinjo T."/>
            <person name="Motooka D."/>
            <person name="Nabeya D."/>
            <person name="Jung N."/>
            <person name="Uechi K."/>
            <person name="Horii T."/>
            <person name="Iida T."/>
            <person name="Fujita J."/>
            <person name="Nakamura S."/>
        </authorList>
    </citation>
    <scope>NUCLEOTIDE SEQUENCE [LARGE SCALE GENOMIC DNA]</scope>
    <source>
        <strain evidence="1 2">JCM 13573</strain>
    </source>
</reference>
<name>A0ABQ1BLS7_9MYCO</name>
<protein>
    <submittedName>
        <fullName evidence="1">Uncharacterized protein</fullName>
    </submittedName>
</protein>
<evidence type="ECO:0000313" key="2">
    <source>
        <dbReference type="Proteomes" id="UP000465306"/>
    </source>
</evidence>
<comment type="caution">
    <text evidence="1">The sequence shown here is derived from an EMBL/GenBank/DDBJ whole genome shotgun (WGS) entry which is preliminary data.</text>
</comment>
<sequence>MAVAWFATPTDRRPLRREWCLVVDIRRAEDGLDREWNLTDVFRPETGSLVPLAVLGVAGEPISANRTEAIG</sequence>
<dbReference type="EMBL" id="BLKU01000003">
    <property type="protein sequence ID" value="GFG64645.1"/>
    <property type="molecule type" value="Genomic_DNA"/>
</dbReference>
<dbReference type="Proteomes" id="UP000465306">
    <property type="component" value="Unassembled WGS sequence"/>
</dbReference>
<evidence type="ECO:0000313" key="1">
    <source>
        <dbReference type="EMBL" id="GFG64645.1"/>
    </source>
</evidence>
<accession>A0ABQ1BLS7</accession>
<gene>
    <name evidence="1" type="ORF">MKUB_21350</name>
</gene>